<feature type="transmembrane region" description="Helical" evidence="7">
    <location>
        <begin position="6"/>
        <end position="35"/>
    </location>
</feature>
<dbReference type="CDD" id="cd06574">
    <property type="entry name" value="TM_PBP1_branched-chain-AA_like"/>
    <property type="match status" value="1"/>
</dbReference>
<proteinExistence type="inferred from homology"/>
<keyword evidence="3" id="KW-1003">Cell membrane</keyword>
<comment type="caution">
    <text evidence="8">The sequence shown here is derived from an EMBL/GenBank/DDBJ whole genome shotgun (WGS) entry which is preliminary data.</text>
</comment>
<evidence type="ECO:0000313" key="9">
    <source>
        <dbReference type="Proteomes" id="UP001589758"/>
    </source>
</evidence>
<feature type="transmembrane region" description="Helical" evidence="7">
    <location>
        <begin position="96"/>
        <end position="119"/>
    </location>
</feature>
<evidence type="ECO:0000313" key="8">
    <source>
        <dbReference type="EMBL" id="MFC0179122.1"/>
    </source>
</evidence>
<evidence type="ECO:0000256" key="2">
    <source>
        <dbReference type="ARBA" id="ARBA00007942"/>
    </source>
</evidence>
<dbReference type="Proteomes" id="UP001589758">
    <property type="component" value="Unassembled WGS sequence"/>
</dbReference>
<keyword evidence="4 7" id="KW-0812">Transmembrane</keyword>
<keyword evidence="9" id="KW-1185">Reference proteome</keyword>
<protein>
    <submittedName>
        <fullName evidence="8">ABC transporter permease</fullName>
    </submittedName>
</protein>
<evidence type="ECO:0000256" key="1">
    <source>
        <dbReference type="ARBA" id="ARBA00004429"/>
    </source>
</evidence>
<dbReference type="RefSeq" id="WP_385876215.1">
    <property type="nucleotide sequence ID" value="NZ_JBHLXE010000033.1"/>
</dbReference>
<accession>A0ABV6C835</accession>
<feature type="transmembrane region" description="Helical" evidence="7">
    <location>
        <begin position="139"/>
        <end position="161"/>
    </location>
</feature>
<sequence>MFDLNFLGLSLFSFAGAIEIGLIYSLVALGVFISFRILDFPDLTVDGSFPLGGAVGAVMIVLGFNPFTACLGAIVAGCLAGLVTAWLNVKLNILPLLASILVMTALYSVNLRIMGGPNIPLLNQESVFSLANIFGMKEFLFKPIFLLVVVIIVKILIDYFFKSNLGLAIRATGVNAKMARAHGVNTNITVLLGMAISNGLVALAGALFVQSNGSANDSMTGTIVIGLAAVILGENLLPGRRLWITTLAVIVGAVVYRIFVALALNASFLPKFLQLQAQDLSLITAFLVAVALVLPQLKIKSKLALLFKSSKG</sequence>
<reference evidence="8 9" key="1">
    <citation type="submission" date="2024-09" db="EMBL/GenBank/DDBJ databases">
        <authorList>
            <person name="Sun Q."/>
            <person name="Mori K."/>
        </authorList>
    </citation>
    <scope>NUCLEOTIDE SEQUENCE [LARGE SCALE GENOMIC DNA]</scope>
    <source>
        <strain evidence="8 9">CCM 8545</strain>
    </source>
</reference>
<feature type="transmembrane region" description="Helical" evidence="7">
    <location>
        <begin position="244"/>
        <end position="268"/>
    </location>
</feature>
<evidence type="ECO:0000256" key="3">
    <source>
        <dbReference type="ARBA" id="ARBA00022475"/>
    </source>
</evidence>
<dbReference type="PANTHER" id="PTHR32196">
    <property type="entry name" value="ABC TRANSPORTER PERMEASE PROTEIN YPHD-RELATED-RELATED"/>
    <property type="match status" value="1"/>
</dbReference>
<comment type="similarity">
    <text evidence="2">Belongs to the binding-protein-dependent transport system permease family. AraH/RbsC subfamily.</text>
</comment>
<feature type="transmembrane region" description="Helical" evidence="7">
    <location>
        <begin position="280"/>
        <end position="299"/>
    </location>
</feature>
<name>A0ABV6C835_9GAMM</name>
<feature type="transmembrane region" description="Helical" evidence="7">
    <location>
        <begin position="188"/>
        <end position="208"/>
    </location>
</feature>
<comment type="subcellular location">
    <subcellularLocation>
        <location evidence="1">Cell inner membrane</location>
        <topology evidence="1">Multi-pass membrane protein</topology>
    </subcellularLocation>
</comment>
<feature type="transmembrane region" description="Helical" evidence="7">
    <location>
        <begin position="220"/>
        <end position="237"/>
    </location>
</feature>
<gene>
    <name evidence="8" type="ORF">ACFFIT_03255</name>
</gene>
<evidence type="ECO:0000256" key="4">
    <source>
        <dbReference type="ARBA" id="ARBA00022692"/>
    </source>
</evidence>
<evidence type="ECO:0000256" key="7">
    <source>
        <dbReference type="SAM" id="Phobius"/>
    </source>
</evidence>
<dbReference type="PANTHER" id="PTHR32196:SF69">
    <property type="entry name" value="BRANCHED-CHAIN AMINO ACID TRANSPORT SYSTEM, PERMEASE PROTEIN"/>
    <property type="match status" value="1"/>
</dbReference>
<evidence type="ECO:0000256" key="5">
    <source>
        <dbReference type="ARBA" id="ARBA00022989"/>
    </source>
</evidence>
<keyword evidence="6 7" id="KW-0472">Membrane</keyword>
<evidence type="ECO:0000256" key="6">
    <source>
        <dbReference type="ARBA" id="ARBA00023136"/>
    </source>
</evidence>
<dbReference type="Pfam" id="PF02653">
    <property type="entry name" value="BPD_transp_2"/>
    <property type="match status" value="1"/>
</dbReference>
<keyword evidence="5 7" id="KW-1133">Transmembrane helix</keyword>
<dbReference type="InterPro" id="IPR001851">
    <property type="entry name" value="ABC_transp_permease"/>
</dbReference>
<organism evidence="8 9">
    <name type="scientific">Thorsellia kenyensis</name>
    <dbReference type="NCBI Taxonomy" id="1549888"/>
    <lineage>
        <taxon>Bacteria</taxon>
        <taxon>Pseudomonadati</taxon>
        <taxon>Pseudomonadota</taxon>
        <taxon>Gammaproteobacteria</taxon>
        <taxon>Enterobacterales</taxon>
        <taxon>Thorselliaceae</taxon>
        <taxon>Thorsellia</taxon>
    </lineage>
</organism>
<dbReference type="EMBL" id="JBHLXE010000033">
    <property type="protein sequence ID" value="MFC0179122.1"/>
    <property type="molecule type" value="Genomic_DNA"/>
</dbReference>